<reference evidence="1" key="1">
    <citation type="submission" date="2020-10" db="EMBL/GenBank/DDBJ databases">
        <authorList>
            <person name="Gilroy R."/>
        </authorList>
    </citation>
    <scope>NUCLEOTIDE SEQUENCE</scope>
    <source>
        <strain evidence="1">CHK136-897</strain>
    </source>
</reference>
<accession>A0A9D1MS51</accession>
<gene>
    <name evidence="1" type="ORF">IAC63_01570</name>
</gene>
<dbReference type="AlphaFoldDB" id="A0A9D1MS51"/>
<organism evidence="1 2">
    <name type="scientific">Candidatus Enterousia avicola</name>
    <dbReference type="NCBI Taxonomy" id="2840787"/>
    <lineage>
        <taxon>Bacteria</taxon>
        <taxon>Pseudomonadati</taxon>
        <taxon>Pseudomonadota</taxon>
        <taxon>Alphaproteobacteria</taxon>
        <taxon>Candidatus Enterousia</taxon>
    </lineage>
</organism>
<evidence type="ECO:0000313" key="2">
    <source>
        <dbReference type="Proteomes" id="UP000824142"/>
    </source>
</evidence>
<reference evidence="1" key="2">
    <citation type="journal article" date="2021" name="PeerJ">
        <title>Extensive microbial diversity within the chicken gut microbiome revealed by metagenomics and culture.</title>
        <authorList>
            <person name="Gilroy R."/>
            <person name="Ravi A."/>
            <person name="Getino M."/>
            <person name="Pursley I."/>
            <person name="Horton D.L."/>
            <person name="Alikhan N.F."/>
            <person name="Baker D."/>
            <person name="Gharbi K."/>
            <person name="Hall N."/>
            <person name="Watson M."/>
            <person name="Adriaenssens E.M."/>
            <person name="Foster-Nyarko E."/>
            <person name="Jarju S."/>
            <person name="Secka A."/>
            <person name="Antonio M."/>
            <person name="Oren A."/>
            <person name="Chaudhuri R.R."/>
            <person name="La Ragione R."/>
            <person name="Hildebrand F."/>
            <person name="Pallen M.J."/>
        </authorList>
    </citation>
    <scope>NUCLEOTIDE SEQUENCE</scope>
    <source>
        <strain evidence="1">CHK136-897</strain>
    </source>
</reference>
<dbReference type="EMBL" id="DVNO01000012">
    <property type="protein sequence ID" value="HIU65310.1"/>
    <property type="molecule type" value="Genomic_DNA"/>
</dbReference>
<protein>
    <submittedName>
        <fullName evidence="1">Uncharacterized protein</fullName>
    </submittedName>
</protein>
<comment type="caution">
    <text evidence="1">The sequence shown here is derived from an EMBL/GenBank/DDBJ whole genome shotgun (WGS) entry which is preliminary data.</text>
</comment>
<proteinExistence type="predicted"/>
<name>A0A9D1MS51_9PROT</name>
<dbReference type="Proteomes" id="UP000824142">
    <property type="component" value="Unassembled WGS sequence"/>
</dbReference>
<sequence>MGTANNKSERKKMCGLWCVSIVLSTYNDYGNCQCMNCSGDKCHVCNVYAEIKALSTEARRRIKCNKCLGR</sequence>
<evidence type="ECO:0000313" key="1">
    <source>
        <dbReference type="EMBL" id="HIU65310.1"/>
    </source>
</evidence>